<evidence type="ECO:0000256" key="1">
    <source>
        <dbReference type="SAM" id="MobiDB-lite"/>
    </source>
</evidence>
<reference evidence="2 3" key="1">
    <citation type="journal article" date="2015" name="Sci. Rep.">
        <title>The power of single molecule real-time sequencing technology in the de novo assembly of a eukaryotic genome.</title>
        <authorList>
            <person name="Sakai H."/>
            <person name="Naito K."/>
            <person name="Ogiso-Tanaka E."/>
            <person name="Takahashi Y."/>
            <person name="Iseki K."/>
            <person name="Muto C."/>
            <person name="Satou K."/>
            <person name="Teruya K."/>
            <person name="Shiroma A."/>
            <person name="Shimoji M."/>
            <person name="Hirano T."/>
            <person name="Itoh T."/>
            <person name="Kaga A."/>
            <person name="Tomooka N."/>
        </authorList>
    </citation>
    <scope>NUCLEOTIDE SEQUENCE [LARGE SCALE GENOMIC DNA]</scope>
    <source>
        <strain evidence="3">cv. Shumari</strain>
    </source>
</reference>
<dbReference type="EMBL" id="AP015038">
    <property type="protein sequence ID" value="BAT88013.1"/>
    <property type="molecule type" value="Genomic_DNA"/>
</dbReference>
<evidence type="ECO:0000313" key="2">
    <source>
        <dbReference type="EMBL" id="BAT88013.1"/>
    </source>
</evidence>
<organism evidence="2 3">
    <name type="scientific">Vigna angularis var. angularis</name>
    <dbReference type="NCBI Taxonomy" id="157739"/>
    <lineage>
        <taxon>Eukaryota</taxon>
        <taxon>Viridiplantae</taxon>
        <taxon>Streptophyta</taxon>
        <taxon>Embryophyta</taxon>
        <taxon>Tracheophyta</taxon>
        <taxon>Spermatophyta</taxon>
        <taxon>Magnoliopsida</taxon>
        <taxon>eudicotyledons</taxon>
        <taxon>Gunneridae</taxon>
        <taxon>Pentapetalae</taxon>
        <taxon>rosids</taxon>
        <taxon>fabids</taxon>
        <taxon>Fabales</taxon>
        <taxon>Fabaceae</taxon>
        <taxon>Papilionoideae</taxon>
        <taxon>50 kb inversion clade</taxon>
        <taxon>NPAAA clade</taxon>
        <taxon>indigoferoid/millettioid clade</taxon>
        <taxon>Phaseoleae</taxon>
        <taxon>Vigna</taxon>
    </lineage>
</organism>
<accession>A0A0S3S5F1</accession>
<dbReference type="Proteomes" id="UP000291084">
    <property type="component" value="Chromosome 5"/>
</dbReference>
<evidence type="ECO:0000313" key="3">
    <source>
        <dbReference type="Proteomes" id="UP000291084"/>
    </source>
</evidence>
<gene>
    <name evidence="2" type="primary">Vigan.05G144300</name>
    <name evidence="2" type="ORF">VIGAN_05144300</name>
</gene>
<proteinExistence type="predicted"/>
<dbReference type="AlphaFoldDB" id="A0A0S3S5F1"/>
<protein>
    <submittedName>
        <fullName evidence="2">Uncharacterized protein</fullName>
    </submittedName>
</protein>
<name>A0A0S3S5F1_PHAAN</name>
<feature type="region of interest" description="Disordered" evidence="1">
    <location>
        <begin position="1"/>
        <end position="33"/>
    </location>
</feature>
<keyword evidence="3" id="KW-1185">Reference proteome</keyword>
<sequence length="121" mass="13612">MPAPAGLAVAGRGEPDPVVAGRNGDGGRRPATNWPERSAAWRRVTENWLSKPAWLVVARRDGPDPQVTRRNCNGSRRWRRRRPAVTELAATAAERGGDSSGWLGLDWCRLWHRFKKKRNVH</sequence>